<feature type="domain" description="N-acetyltransferase" evidence="3">
    <location>
        <begin position="4"/>
        <end position="167"/>
    </location>
</feature>
<dbReference type="RefSeq" id="WP_115000032.1">
    <property type="nucleotide sequence ID" value="NZ_UFXS01000001.1"/>
</dbReference>
<dbReference type="PROSITE" id="PS51186">
    <property type="entry name" value="GNAT"/>
    <property type="match status" value="1"/>
</dbReference>
<dbReference type="Pfam" id="PF00583">
    <property type="entry name" value="Acetyltransf_1"/>
    <property type="match status" value="1"/>
</dbReference>
<evidence type="ECO:0000259" key="3">
    <source>
        <dbReference type="PROSITE" id="PS51186"/>
    </source>
</evidence>
<evidence type="ECO:0000256" key="1">
    <source>
        <dbReference type="ARBA" id="ARBA00022679"/>
    </source>
</evidence>
<keyword evidence="2" id="KW-0012">Acyltransferase</keyword>
<dbReference type="AlphaFoldDB" id="A0A376G530"/>
<dbReference type="PANTHER" id="PTHR43877:SF2">
    <property type="entry name" value="AMINOALKYLPHOSPHONATE N-ACETYLTRANSFERASE-RELATED"/>
    <property type="match status" value="1"/>
</dbReference>
<organism evidence="4 5">
    <name type="scientific">Empedobacter falsenii</name>
    <dbReference type="NCBI Taxonomy" id="343874"/>
    <lineage>
        <taxon>Bacteria</taxon>
        <taxon>Pseudomonadati</taxon>
        <taxon>Bacteroidota</taxon>
        <taxon>Flavobacteriia</taxon>
        <taxon>Flavobacteriales</taxon>
        <taxon>Weeksellaceae</taxon>
        <taxon>Empedobacter</taxon>
    </lineage>
</organism>
<dbReference type="InterPro" id="IPR050832">
    <property type="entry name" value="Bact_Acetyltransf"/>
</dbReference>
<dbReference type="Gene3D" id="3.40.630.30">
    <property type="match status" value="1"/>
</dbReference>
<sequence>MKNIKITPVETHQVEEILPYVIEFRRDLFPTLDPTIVPKDLLNFMSNYIESQTGIFLQARDENNKIIGVIGMMPFDYRFPHLSVGKEKTVEVARLFVEPAYRRFGLGTQLFQELEKQAHQKNIHRLYLHTHPSLPGAYEFWLKQGFDLMMFCEESNFPTYHMQKEIGTIDLKNNISQNENIFHV</sequence>
<dbReference type="GO" id="GO:0016747">
    <property type="term" value="F:acyltransferase activity, transferring groups other than amino-acyl groups"/>
    <property type="evidence" value="ECO:0007669"/>
    <property type="project" value="InterPro"/>
</dbReference>
<accession>A0A376G530</accession>
<dbReference type="Proteomes" id="UP000254737">
    <property type="component" value="Unassembled WGS sequence"/>
</dbReference>
<evidence type="ECO:0000313" key="5">
    <source>
        <dbReference type="Proteomes" id="UP000254737"/>
    </source>
</evidence>
<proteinExistence type="predicted"/>
<dbReference type="InterPro" id="IPR016181">
    <property type="entry name" value="Acyl_CoA_acyltransferase"/>
</dbReference>
<dbReference type="STRING" id="343874.GCA_000805695_01871"/>
<evidence type="ECO:0000313" key="4">
    <source>
        <dbReference type="EMBL" id="STD55785.1"/>
    </source>
</evidence>
<dbReference type="PANTHER" id="PTHR43877">
    <property type="entry name" value="AMINOALKYLPHOSPHONATE N-ACETYLTRANSFERASE-RELATED-RELATED"/>
    <property type="match status" value="1"/>
</dbReference>
<dbReference type="SUPFAM" id="SSF55729">
    <property type="entry name" value="Acyl-CoA N-acyltransferases (Nat)"/>
    <property type="match status" value="1"/>
</dbReference>
<reference evidence="4 5" key="1">
    <citation type="submission" date="2018-06" db="EMBL/GenBank/DDBJ databases">
        <authorList>
            <consortium name="Pathogen Informatics"/>
            <person name="Doyle S."/>
        </authorList>
    </citation>
    <scope>NUCLEOTIDE SEQUENCE [LARGE SCALE GENOMIC DNA]</scope>
    <source>
        <strain evidence="4 5">NCTC13456</strain>
    </source>
</reference>
<dbReference type="InterPro" id="IPR000182">
    <property type="entry name" value="GNAT_dom"/>
</dbReference>
<gene>
    <name evidence="4" type="ORF">NCTC13456_01765</name>
</gene>
<dbReference type="EMBL" id="UFXS01000001">
    <property type="protein sequence ID" value="STD55785.1"/>
    <property type="molecule type" value="Genomic_DNA"/>
</dbReference>
<protein>
    <submittedName>
        <fullName evidence="4">N-acetylglutamate synthase</fullName>
    </submittedName>
</protein>
<dbReference type="CDD" id="cd04301">
    <property type="entry name" value="NAT_SF"/>
    <property type="match status" value="1"/>
</dbReference>
<evidence type="ECO:0000256" key="2">
    <source>
        <dbReference type="ARBA" id="ARBA00023315"/>
    </source>
</evidence>
<name>A0A376G530_9FLAO</name>
<keyword evidence="1" id="KW-0808">Transferase</keyword>